<feature type="transmembrane region" description="Helical" evidence="20">
    <location>
        <begin position="169"/>
        <end position="189"/>
    </location>
</feature>
<comment type="caution">
    <text evidence="21">The sequence shown here is derived from an EMBL/GenBank/DDBJ whole genome shotgun (WGS) entry which is preliminary data.</text>
</comment>
<feature type="transmembrane region" description="Helical" evidence="20">
    <location>
        <begin position="295"/>
        <end position="314"/>
    </location>
</feature>
<evidence type="ECO:0000256" key="20">
    <source>
        <dbReference type="SAM" id="Phobius"/>
    </source>
</evidence>
<evidence type="ECO:0000256" key="9">
    <source>
        <dbReference type="ARBA" id="ARBA00022516"/>
    </source>
</evidence>
<keyword evidence="9" id="KW-0444">Lipid biosynthesis</keyword>
<evidence type="ECO:0000313" key="22">
    <source>
        <dbReference type="Proteomes" id="UP001157160"/>
    </source>
</evidence>
<dbReference type="GO" id="GO:0016024">
    <property type="term" value="P:CDP-diacylglycerol biosynthetic process"/>
    <property type="evidence" value="ECO:0007669"/>
    <property type="project" value="TreeGrafter"/>
</dbReference>
<sequence>MSEPSDDGRGVEGAAPPSVDPVNASDPTAAAPALEPHPQDPGAVAHAQRRGTRAEFEQFAQDRRAEIEAQLVAKRAQLDAVNERIEARTGRNLIMAIVIGVALGGSMLLSLVFVKELFMLVAVVLIAFTTSELSTALRAAGRDVPRIPTVVGGVLVVPAAWFFEGPGQWYGVLGAIALVSVWRLVETAVPTARATRRNLVLDLAAGAFVQAYITLLGTFAVRLTAAEGGQWWTLGFIILVVLVDTGAYASGLLFGKHPMAPRISPKKTWEGTIGATLITLVGGVLIAQFMLGQPWWVGLVLGGSIVVAATIGDLSESLIKRDLGVKDMSTWLPGHGGFLDRLDSLFPSAVIAYAIFLLVA</sequence>
<keyword evidence="8" id="KW-1003">Cell membrane</keyword>
<feature type="transmembrane region" description="Helical" evidence="20">
    <location>
        <begin position="267"/>
        <end position="289"/>
    </location>
</feature>
<keyword evidence="14" id="KW-0443">Lipid metabolism</keyword>
<evidence type="ECO:0000256" key="13">
    <source>
        <dbReference type="ARBA" id="ARBA00022989"/>
    </source>
</evidence>
<evidence type="ECO:0000256" key="18">
    <source>
        <dbReference type="RuleBase" id="RU003938"/>
    </source>
</evidence>
<dbReference type="AlphaFoldDB" id="A0AA37XA84"/>
<evidence type="ECO:0000256" key="3">
    <source>
        <dbReference type="ARBA" id="ARBA00005119"/>
    </source>
</evidence>
<dbReference type="InterPro" id="IPR000374">
    <property type="entry name" value="PC_trans"/>
</dbReference>
<keyword evidence="16" id="KW-0594">Phospholipid biosynthesis</keyword>
<keyword evidence="22" id="KW-1185">Reference proteome</keyword>
<reference evidence="21 22" key="1">
    <citation type="journal article" date="2014" name="Int. J. Syst. Evol. Microbiol.">
        <title>Complete genome sequence of Corynebacterium casei LMG S-19264T (=DSM 44701T), isolated from a smear-ripened cheese.</title>
        <authorList>
            <consortium name="US DOE Joint Genome Institute (JGI-PGF)"/>
            <person name="Walter F."/>
            <person name="Albersmeier A."/>
            <person name="Kalinowski J."/>
            <person name="Ruckert C."/>
        </authorList>
    </citation>
    <scope>NUCLEOTIDE SEQUENCE [LARGE SCALE GENOMIC DNA]</scope>
    <source>
        <strain evidence="21 22">NBRC 112289</strain>
    </source>
</reference>
<organism evidence="21 22">
    <name type="scientific">Arenivirga flava</name>
    <dbReference type="NCBI Taxonomy" id="1930060"/>
    <lineage>
        <taxon>Bacteria</taxon>
        <taxon>Bacillati</taxon>
        <taxon>Actinomycetota</taxon>
        <taxon>Actinomycetes</taxon>
        <taxon>Micrococcales</taxon>
        <taxon>Microbacteriaceae</taxon>
        <taxon>Arenivirga</taxon>
    </lineage>
</organism>
<feature type="region of interest" description="Disordered" evidence="19">
    <location>
        <begin position="1"/>
        <end position="51"/>
    </location>
</feature>
<dbReference type="EMBL" id="BSUL01000001">
    <property type="protein sequence ID" value="GMA29609.1"/>
    <property type="molecule type" value="Genomic_DNA"/>
</dbReference>
<dbReference type="Pfam" id="PF01148">
    <property type="entry name" value="CTP_transf_1"/>
    <property type="match status" value="1"/>
</dbReference>
<dbReference type="EC" id="2.7.7.41" evidence="6 18"/>
<feature type="transmembrane region" description="Helical" evidence="20">
    <location>
        <begin position="231"/>
        <end position="255"/>
    </location>
</feature>
<name>A0AA37XA84_9MICO</name>
<evidence type="ECO:0000256" key="19">
    <source>
        <dbReference type="SAM" id="MobiDB-lite"/>
    </source>
</evidence>
<dbReference type="RefSeq" id="WP_284233878.1">
    <property type="nucleotide sequence ID" value="NZ_BSUL01000001.1"/>
</dbReference>
<dbReference type="Proteomes" id="UP001157160">
    <property type="component" value="Unassembled WGS sequence"/>
</dbReference>
<proteinExistence type="inferred from homology"/>
<evidence type="ECO:0000256" key="7">
    <source>
        <dbReference type="ARBA" id="ARBA00019373"/>
    </source>
</evidence>
<evidence type="ECO:0000313" key="21">
    <source>
        <dbReference type="EMBL" id="GMA29609.1"/>
    </source>
</evidence>
<feature type="transmembrane region" description="Helical" evidence="20">
    <location>
        <begin position="201"/>
        <end position="225"/>
    </location>
</feature>
<evidence type="ECO:0000256" key="16">
    <source>
        <dbReference type="ARBA" id="ARBA00023209"/>
    </source>
</evidence>
<dbReference type="GO" id="GO:0004605">
    <property type="term" value="F:phosphatidate cytidylyltransferase activity"/>
    <property type="evidence" value="ECO:0007669"/>
    <property type="project" value="UniProtKB-EC"/>
</dbReference>
<evidence type="ECO:0000256" key="6">
    <source>
        <dbReference type="ARBA" id="ARBA00012487"/>
    </source>
</evidence>
<evidence type="ECO:0000256" key="8">
    <source>
        <dbReference type="ARBA" id="ARBA00022475"/>
    </source>
</evidence>
<evidence type="ECO:0000256" key="17">
    <source>
        <dbReference type="ARBA" id="ARBA00023264"/>
    </source>
</evidence>
<dbReference type="PANTHER" id="PTHR46382">
    <property type="entry name" value="PHOSPHATIDATE CYTIDYLYLTRANSFERASE"/>
    <property type="match status" value="1"/>
</dbReference>
<evidence type="ECO:0000256" key="4">
    <source>
        <dbReference type="ARBA" id="ARBA00005189"/>
    </source>
</evidence>
<feature type="transmembrane region" description="Helical" evidence="20">
    <location>
        <begin position="144"/>
        <end position="163"/>
    </location>
</feature>
<evidence type="ECO:0000256" key="2">
    <source>
        <dbReference type="ARBA" id="ARBA00004651"/>
    </source>
</evidence>
<comment type="subcellular location">
    <subcellularLocation>
        <location evidence="2">Cell membrane</location>
        <topology evidence="2">Multi-pass membrane protein</topology>
    </subcellularLocation>
</comment>
<evidence type="ECO:0000256" key="14">
    <source>
        <dbReference type="ARBA" id="ARBA00023098"/>
    </source>
</evidence>
<evidence type="ECO:0000256" key="12">
    <source>
        <dbReference type="ARBA" id="ARBA00022695"/>
    </source>
</evidence>
<evidence type="ECO:0000256" key="1">
    <source>
        <dbReference type="ARBA" id="ARBA00001698"/>
    </source>
</evidence>
<evidence type="ECO:0000256" key="10">
    <source>
        <dbReference type="ARBA" id="ARBA00022679"/>
    </source>
</evidence>
<keyword evidence="13 20" id="KW-1133">Transmembrane helix</keyword>
<comment type="similarity">
    <text evidence="5 18">Belongs to the CDS family.</text>
</comment>
<keyword evidence="12 18" id="KW-0548">Nucleotidyltransferase</keyword>
<feature type="transmembrane region" description="Helical" evidence="20">
    <location>
        <begin position="93"/>
        <end position="111"/>
    </location>
</feature>
<feature type="compositionally biased region" description="Basic and acidic residues" evidence="19">
    <location>
        <begin position="1"/>
        <end position="10"/>
    </location>
</feature>
<evidence type="ECO:0000256" key="15">
    <source>
        <dbReference type="ARBA" id="ARBA00023136"/>
    </source>
</evidence>
<gene>
    <name evidence="21" type="ORF">GCM10025874_28620</name>
</gene>
<dbReference type="PANTHER" id="PTHR46382:SF1">
    <property type="entry name" value="PHOSPHATIDATE CYTIDYLYLTRANSFERASE"/>
    <property type="match status" value="1"/>
</dbReference>
<keyword evidence="11 18" id="KW-0812">Transmembrane</keyword>
<evidence type="ECO:0000256" key="5">
    <source>
        <dbReference type="ARBA" id="ARBA00010185"/>
    </source>
</evidence>
<dbReference type="GO" id="GO:0005886">
    <property type="term" value="C:plasma membrane"/>
    <property type="evidence" value="ECO:0007669"/>
    <property type="project" value="UniProtKB-SubCell"/>
</dbReference>
<comment type="catalytic activity">
    <reaction evidence="1 18">
        <text>a 1,2-diacyl-sn-glycero-3-phosphate + CTP + H(+) = a CDP-1,2-diacyl-sn-glycerol + diphosphate</text>
        <dbReference type="Rhea" id="RHEA:16229"/>
        <dbReference type="ChEBI" id="CHEBI:15378"/>
        <dbReference type="ChEBI" id="CHEBI:33019"/>
        <dbReference type="ChEBI" id="CHEBI:37563"/>
        <dbReference type="ChEBI" id="CHEBI:58332"/>
        <dbReference type="ChEBI" id="CHEBI:58608"/>
        <dbReference type="EC" id="2.7.7.41"/>
    </reaction>
</comment>
<comment type="pathway">
    <text evidence="3 18">Phospholipid metabolism; CDP-diacylglycerol biosynthesis; CDP-diacylglycerol from sn-glycerol 3-phosphate: step 3/3.</text>
</comment>
<protein>
    <recommendedName>
        <fullName evidence="7 18">Phosphatidate cytidylyltransferase</fullName>
        <ecNumber evidence="6 18">2.7.7.41</ecNumber>
    </recommendedName>
</protein>
<dbReference type="PROSITE" id="PS01315">
    <property type="entry name" value="CDS"/>
    <property type="match status" value="1"/>
</dbReference>
<evidence type="ECO:0000256" key="11">
    <source>
        <dbReference type="ARBA" id="ARBA00022692"/>
    </source>
</evidence>
<keyword evidence="10 18" id="KW-0808">Transferase</keyword>
<keyword evidence="15 20" id="KW-0472">Membrane</keyword>
<feature type="transmembrane region" description="Helical" evidence="20">
    <location>
        <begin position="117"/>
        <end position="137"/>
    </location>
</feature>
<accession>A0AA37XA84</accession>
<keyword evidence="17" id="KW-1208">Phospholipid metabolism</keyword>
<comment type="pathway">
    <text evidence="4">Lipid metabolism.</text>
</comment>